<dbReference type="RefSeq" id="WP_172175278.1">
    <property type="nucleotide sequence ID" value="NZ_WOEZ01000221.1"/>
</dbReference>
<gene>
    <name evidence="1" type="ORF">GNZ13_39160</name>
</gene>
<reference evidence="1 2" key="1">
    <citation type="submission" date="2019-11" db="EMBL/GenBank/DDBJ databases">
        <title>Metabolism of dissolved organic matter in forest soils.</title>
        <authorList>
            <person name="Cyle K.T."/>
            <person name="Wilhelm R.C."/>
            <person name="Martinez C.E."/>
        </authorList>
    </citation>
    <scope>NUCLEOTIDE SEQUENCE [LARGE SCALE GENOMIC DNA]</scope>
    <source>
        <strain evidence="1 2">5N</strain>
    </source>
</reference>
<proteinExistence type="predicted"/>
<name>A0A972NV40_9BURK</name>
<protein>
    <submittedName>
        <fullName evidence="1">Uncharacterized protein</fullName>
    </submittedName>
</protein>
<dbReference type="EMBL" id="WOEZ01000221">
    <property type="protein sequence ID" value="NPT60416.1"/>
    <property type="molecule type" value="Genomic_DNA"/>
</dbReference>
<dbReference type="AlphaFoldDB" id="A0A972NV40"/>
<organism evidence="1 2">
    <name type="scientific">Paraburkholderia elongata</name>
    <dbReference type="NCBI Taxonomy" id="2675747"/>
    <lineage>
        <taxon>Bacteria</taxon>
        <taxon>Pseudomonadati</taxon>
        <taxon>Pseudomonadota</taxon>
        <taxon>Betaproteobacteria</taxon>
        <taxon>Burkholderiales</taxon>
        <taxon>Burkholderiaceae</taxon>
        <taxon>Paraburkholderia</taxon>
    </lineage>
</organism>
<sequence length="811" mass="88960">MNALSIHFYSKDVAGRQEQVLSIFVANHNVTLQEFDEVVVNAITGATVTVDTIHIVGYQEDVHRVRQWVREDGSVLCGRLENLVGLIETGVRFILFDETQGRHVDEDVDGRRREASEVLQVEQQAVLLAAFKAGGGEQRAPTGTHYVKTSDSHAERFLRVSNVLEDGANVCLLAYWLAGYLWNAPIRYVVVDTSGIYSVAQKMVYEAAVRGGLAGQPLVWSHRSHDGVDEIAEHHAREALFLISASTSGGLAQRLIKQGALPDRLVTLFYLSDANSESGRVLCNLRGTNGQGLEAIRNYREADCPCCQKHYHRIQIQGDQFAIAPPNVSSVEIKATDLPGELKPTLSALLGLRVFCAFRRQEGDRVASIAANVSSILSGPLTEKNRGFLTQKREEWASLVRRSSSVSSRHIVACSYPQSTEIAEAIAQTMRPLLRDGDRLRVLSVAELRSAVPEAGTSTVVVSACIDEGKELLAVSRTLRDVQESGSTTYLAALHMMCPKTEADRLRSNLTFGQHGPTTFSMHCLISLPVNCYEEEASWAKELQELLRIQSFADRNELMVPANMEARISRLQAAPGTGLIDDLFWPAAGGEHLALRSDFSLLTDARHPPAATQADLYVVVSLLLSQLRMSSNAGRRLSYNAYERSIISPDNFDRFNDGVLQACLLRAARPKELSYGACDAALSERMLSVLLHSVPGEQISERSESLMEFLVALATGRLTLHNAHLLEFCHRIIGAAAAEESAVLIAQYLIWRETPESTLAVRPTLALSSSEAVTPDGLRDGQEVDQQSAVQLDMLMTQTAGSDQSTSTRDA</sequence>
<comment type="caution">
    <text evidence="1">The sequence shown here is derived from an EMBL/GenBank/DDBJ whole genome shotgun (WGS) entry which is preliminary data.</text>
</comment>
<evidence type="ECO:0000313" key="2">
    <source>
        <dbReference type="Proteomes" id="UP000655523"/>
    </source>
</evidence>
<accession>A0A972NV40</accession>
<evidence type="ECO:0000313" key="1">
    <source>
        <dbReference type="EMBL" id="NPT60416.1"/>
    </source>
</evidence>
<dbReference type="Proteomes" id="UP000655523">
    <property type="component" value="Unassembled WGS sequence"/>
</dbReference>
<keyword evidence="2" id="KW-1185">Reference proteome</keyword>